<dbReference type="EMBL" id="SEKV01000080">
    <property type="protein sequence ID" value="TFY65019.1"/>
    <property type="molecule type" value="Genomic_DNA"/>
</dbReference>
<evidence type="ECO:0000313" key="2">
    <source>
        <dbReference type="Proteomes" id="UP000298390"/>
    </source>
</evidence>
<protein>
    <submittedName>
        <fullName evidence="1">Uncharacterized protein</fullName>
    </submittedName>
</protein>
<organism evidence="1 2">
    <name type="scientific">Rhodofomes roseus</name>
    <dbReference type="NCBI Taxonomy" id="34475"/>
    <lineage>
        <taxon>Eukaryota</taxon>
        <taxon>Fungi</taxon>
        <taxon>Dikarya</taxon>
        <taxon>Basidiomycota</taxon>
        <taxon>Agaricomycotina</taxon>
        <taxon>Agaricomycetes</taxon>
        <taxon>Polyporales</taxon>
        <taxon>Rhodofomes</taxon>
    </lineage>
</organism>
<accession>A0A4Y9YV47</accession>
<dbReference type="SUPFAM" id="SSF52047">
    <property type="entry name" value="RNI-like"/>
    <property type="match status" value="1"/>
</dbReference>
<sequence length="214" mass="24101">MEPALIIPDPCLSRLASLHISASCYDILTIRAMDEDNNELWSAEDIDVDAQLLVDYMLLQVGATGLTSLVLTNVPLRSLGNLELMDSLLTGWKNLTALAFVGCRNIRHWLVLLAIGSFPVLQTLTISHSDYHLPSLVDMLVDRAKRWDYPDLATIKFSRALYNPVTKHPAWPVLVASVREVRWEWCFCTMSTRCWRAPLEDNTEVELDSDGSIS</sequence>
<name>A0A4Y9YV47_9APHY</name>
<reference evidence="1 2" key="1">
    <citation type="submission" date="2019-01" db="EMBL/GenBank/DDBJ databases">
        <title>Genome sequencing of the rare red list fungi Fomitopsis rosea.</title>
        <authorList>
            <person name="Buettner E."/>
            <person name="Kellner H."/>
        </authorList>
    </citation>
    <scope>NUCLEOTIDE SEQUENCE [LARGE SCALE GENOMIC DNA]</scope>
    <source>
        <strain evidence="1 2">DSM 105464</strain>
    </source>
</reference>
<dbReference type="Proteomes" id="UP000298390">
    <property type="component" value="Unassembled WGS sequence"/>
</dbReference>
<proteinExistence type="predicted"/>
<evidence type="ECO:0000313" key="1">
    <source>
        <dbReference type="EMBL" id="TFY65019.1"/>
    </source>
</evidence>
<gene>
    <name evidence="1" type="ORF">EVJ58_g2248</name>
</gene>
<dbReference type="AlphaFoldDB" id="A0A4Y9YV47"/>
<comment type="caution">
    <text evidence="1">The sequence shown here is derived from an EMBL/GenBank/DDBJ whole genome shotgun (WGS) entry which is preliminary data.</text>
</comment>